<sequence length="191" mass="22195">MVALSVDDKRFTTALPQYRPHLVHYYGKTVEEYILKSEQSMPPYFRQLPDAYEKARSCSLEPVQYDTQYATATRSLIHQLRAAQAGMGDGGLKLGAPPEPRPMSRPDYQLYLFFKLRVANMDEWDEARYFEHNPEAAALVAKRHYVDGLHHFMVEGFEKGAVSCWWRHQEPRTTSSQQLRDPGQQRHTFCL</sequence>
<keyword evidence="2" id="KW-1185">Reference proteome</keyword>
<evidence type="ECO:0000313" key="1">
    <source>
        <dbReference type="EMBL" id="SZX65982.1"/>
    </source>
</evidence>
<dbReference type="EMBL" id="FNXT01000679">
    <property type="protein sequence ID" value="SZX65982.1"/>
    <property type="molecule type" value="Genomic_DNA"/>
</dbReference>
<name>A0A383VMK3_TETOB</name>
<reference evidence="1 2" key="1">
    <citation type="submission" date="2016-10" db="EMBL/GenBank/DDBJ databases">
        <authorList>
            <person name="Cai Z."/>
        </authorList>
    </citation>
    <scope>NUCLEOTIDE SEQUENCE [LARGE SCALE GENOMIC DNA]</scope>
</reference>
<accession>A0A383VMK3</accession>
<evidence type="ECO:0000313" key="2">
    <source>
        <dbReference type="Proteomes" id="UP000256970"/>
    </source>
</evidence>
<protein>
    <submittedName>
        <fullName evidence="1">Uncharacterized protein</fullName>
    </submittedName>
</protein>
<proteinExistence type="predicted"/>
<dbReference type="Proteomes" id="UP000256970">
    <property type="component" value="Unassembled WGS sequence"/>
</dbReference>
<gene>
    <name evidence="1" type="ORF">BQ4739_LOCUS6436</name>
</gene>
<organism evidence="1 2">
    <name type="scientific">Tetradesmus obliquus</name>
    <name type="common">Green alga</name>
    <name type="synonym">Acutodesmus obliquus</name>
    <dbReference type="NCBI Taxonomy" id="3088"/>
    <lineage>
        <taxon>Eukaryota</taxon>
        <taxon>Viridiplantae</taxon>
        <taxon>Chlorophyta</taxon>
        <taxon>core chlorophytes</taxon>
        <taxon>Chlorophyceae</taxon>
        <taxon>CS clade</taxon>
        <taxon>Sphaeropleales</taxon>
        <taxon>Scenedesmaceae</taxon>
        <taxon>Tetradesmus</taxon>
    </lineage>
</organism>
<dbReference type="AlphaFoldDB" id="A0A383VMK3"/>